<feature type="transmembrane region" description="Helical" evidence="6">
    <location>
        <begin position="116"/>
        <end position="140"/>
    </location>
</feature>
<accession>A0AAD7L167</accession>
<feature type="transmembrane region" description="Helical" evidence="6">
    <location>
        <begin position="84"/>
        <end position="104"/>
    </location>
</feature>
<dbReference type="KEGG" id="qsa:O6P43_029118"/>
<evidence type="ECO:0000256" key="4">
    <source>
        <dbReference type="ARBA" id="ARBA00022989"/>
    </source>
</evidence>
<feature type="transmembrane region" description="Helical" evidence="6">
    <location>
        <begin position="43"/>
        <end position="64"/>
    </location>
</feature>
<reference evidence="8" key="1">
    <citation type="journal article" date="2023" name="Science">
        <title>Elucidation of the pathway for biosynthesis of saponin adjuvants from the soapbark tree.</title>
        <authorList>
            <person name="Reed J."/>
            <person name="Orme A."/>
            <person name="El-Demerdash A."/>
            <person name="Owen C."/>
            <person name="Martin L.B.B."/>
            <person name="Misra R.C."/>
            <person name="Kikuchi S."/>
            <person name="Rejzek M."/>
            <person name="Martin A.C."/>
            <person name="Harkess A."/>
            <person name="Leebens-Mack J."/>
            <person name="Louveau T."/>
            <person name="Stephenson M.J."/>
            <person name="Osbourn A."/>
        </authorList>
    </citation>
    <scope>NUCLEOTIDE SEQUENCE</scope>
    <source>
        <strain evidence="8">S10</strain>
    </source>
</reference>
<dbReference type="AlphaFoldDB" id="A0AAD7L167"/>
<dbReference type="Pfam" id="PF01554">
    <property type="entry name" value="MatE"/>
    <property type="match status" value="2"/>
</dbReference>
<evidence type="ECO:0000256" key="6">
    <source>
        <dbReference type="RuleBase" id="RU004914"/>
    </source>
</evidence>
<dbReference type="InterPro" id="IPR002528">
    <property type="entry name" value="MATE_fam"/>
</dbReference>
<dbReference type="GO" id="GO:1990961">
    <property type="term" value="P:xenobiotic detoxification by transmembrane export across the plasma membrane"/>
    <property type="evidence" value="ECO:0007669"/>
    <property type="project" value="InterPro"/>
</dbReference>
<comment type="caution">
    <text evidence="8">The sequence shown here is derived from an EMBL/GenBank/DDBJ whole genome shotgun (WGS) entry which is preliminary data.</text>
</comment>
<feature type="transmembrane region" description="Helical" evidence="6">
    <location>
        <begin position="160"/>
        <end position="179"/>
    </location>
</feature>
<sequence length="485" mass="53078">MAANTSLLEVSDHGDGEEREEQTRNQLSGWEKMLDLEEAKTQIFFSFPMILTNVCYSLITLVSVMLAGHLGKLQLAGATLANSWATVTGFAFMIGLSGALETLCGQGFGAKEYRMLGIFLQASCIISFLLSIVISIIWFYTEPILVLFHQDRDISKEAALYMKFLIPGLFAFSLQQNILRFLQTQSIVMPLALLSFIPLIVHIGIAYALVHCTPLGFKGAPLATSISLWISIIVLFLYVICAKKFKKTWQGFSSESFSYIFLNLKVALPSAAMVCLEDWVFEVMVFLAGIMPNSKITTSLIAMCVNTETIAYMITYGLSAAASTRVSNELGAGHPNRAKNAMAVSLKLSVLLAFLVVLALTLGHSIWAQFFSGSPAIIQKFASMTPYLAISIILDSLQGVLSGVASGCGWQKLVVYVNLATFYPVGIPIAYLLGFKFKLYAKGLWIGIISGLSCQAVTLLLITNHAKWTKLNIHGYRDKESSSPV</sequence>
<feature type="transmembrane region" description="Helical" evidence="6">
    <location>
        <begin position="191"/>
        <end position="210"/>
    </location>
</feature>
<dbReference type="CDD" id="cd13132">
    <property type="entry name" value="MATE_eukaryotic"/>
    <property type="match status" value="1"/>
</dbReference>
<comment type="similarity">
    <text evidence="2 6">Belongs to the multi antimicrobial extrusion (MATE) (TC 2.A.66.1) family.</text>
</comment>
<feature type="region of interest" description="Disordered" evidence="7">
    <location>
        <begin position="1"/>
        <end position="24"/>
    </location>
</feature>
<evidence type="ECO:0000313" key="8">
    <source>
        <dbReference type="EMBL" id="KAJ7948670.1"/>
    </source>
</evidence>
<feature type="transmembrane region" description="Helical" evidence="6">
    <location>
        <begin position="346"/>
        <end position="367"/>
    </location>
</feature>
<keyword evidence="9" id="KW-1185">Reference proteome</keyword>
<dbReference type="InterPro" id="IPR045069">
    <property type="entry name" value="MATE_euk"/>
</dbReference>
<gene>
    <name evidence="8" type="ORF">O6P43_029118</name>
</gene>
<dbReference type="EMBL" id="JARAOO010000012">
    <property type="protein sequence ID" value="KAJ7948670.1"/>
    <property type="molecule type" value="Genomic_DNA"/>
</dbReference>
<feature type="transmembrane region" description="Helical" evidence="6">
    <location>
        <begin position="439"/>
        <end position="462"/>
    </location>
</feature>
<organism evidence="8 9">
    <name type="scientific">Quillaja saponaria</name>
    <name type="common">Soap bark tree</name>
    <dbReference type="NCBI Taxonomy" id="32244"/>
    <lineage>
        <taxon>Eukaryota</taxon>
        <taxon>Viridiplantae</taxon>
        <taxon>Streptophyta</taxon>
        <taxon>Embryophyta</taxon>
        <taxon>Tracheophyta</taxon>
        <taxon>Spermatophyta</taxon>
        <taxon>Magnoliopsida</taxon>
        <taxon>eudicotyledons</taxon>
        <taxon>Gunneridae</taxon>
        <taxon>Pentapetalae</taxon>
        <taxon>rosids</taxon>
        <taxon>fabids</taxon>
        <taxon>Fabales</taxon>
        <taxon>Quillajaceae</taxon>
        <taxon>Quillaja</taxon>
    </lineage>
</organism>
<protein>
    <recommendedName>
        <fullName evidence="6">Protein DETOXIFICATION</fullName>
    </recommendedName>
    <alternativeName>
        <fullName evidence="6">Multidrug and toxic compound extrusion protein</fullName>
    </alternativeName>
</protein>
<keyword evidence="5 6" id="KW-0472">Membrane</keyword>
<evidence type="ECO:0000256" key="5">
    <source>
        <dbReference type="ARBA" id="ARBA00023136"/>
    </source>
</evidence>
<comment type="subcellular location">
    <subcellularLocation>
        <location evidence="1">Membrane</location>
        <topology evidence="1">Multi-pass membrane protein</topology>
    </subcellularLocation>
</comment>
<evidence type="ECO:0000313" key="9">
    <source>
        <dbReference type="Proteomes" id="UP001163823"/>
    </source>
</evidence>
<feature type="transmembrane region" description="Helical" evidence="6">
    <location>
        <begin position="413"/>
        <end position="433"/>
    </location>
</feature>
<evidence type="ECO:0000256" key="7">
    <source>
        <dbReference type="SAM" id="MobiDB-lite"/>
    </source>
</evidence>
<evidence type="ECO:0000256" key="1">
    <source>
        <dbReference type="ARBA" id="ARBA00004141"/>
    </source>
</evidence>
<dbReference type="NCBIfam" id="TIGR00797">
    <property type="entry name" value="matE"/>
    <property type="match status" value="1"/>
</dbReference>
<keyword evidence="4 6" id="KW-1133">Transmembrane helix</keyword>
<name>A0AAD7L167_QUISA</name>
<dbReference type="PANTHER" id="PTHR11206">
    <property type="entry name" value="MULTIDRUG RESISTANCE PROTEIN"/>
    <property type="match status" value="1"/>
</dbReference>
<feature type="transmembrane region" description="Helical" evidence="6">
    <location>
        <begin position="222"/>
        <end position="241"/>
    </location>
</feature>
<dbReference type="GO" id="GO:0042910">
    <property type="term" value="F:xenobiotic transmembrane transporter activity"/>
    <property type="evidence" value="ECO:0007669"/>
    <property type="project" value="InterPro"/>
</dbReference>
<dbReference type="Proteomes" id="UP001163823">
    <property type="component" value="Chromosome 12"/>
</dbReference>
<keyword evidence="3 6" id="KW-0812">Transmembrane</keyword>
<feature type="transmembrane region" description="Helical" evidence="6">
    <location>
        <begin position="387"/>
        <end position="406"/>
    </location>
</feature>
<evidence type="ECO:0000256" key="3">
    <source>
        <dbReference type="ARBA" id="ARBA00022692"/>
    </source>
</evidence>
<dbReference type="GO" id="GO:0016020">
    <property type="term" value="C:membrane"/>
    <property type="evidence" value="ECO:0007669"/>
    <property type="project" value="UniProtKB-SubCell"/>
</dbReference>
<dbReference type="GO" id="GO:0015297">
    <property type="term" value="F:antiporter activity"/>
    <property type="evidence" value="ECO:0007669"/>
    <property type="project" value="InterPro"/>
</dbReference>
<evidence type="ECO:0000256" key="2">
    <source>
        <dbReference type="ARBA" id="ARBA00010199"/>
    </source>
</evidence>
<proteinExistence type="inferred from homology"/>